<feature type="region of interest" description="Disordered" evidence="5">
    <location>
        <begin position="26"/>
        <end position="45"/>
    </location>
</feature>
<dbReference type="InterPro" id="IPR015943">
    <property type="entry name" value="WD40/YVTN_repeat-like_dom_sf"/>
</dbReference>
<keyword evidence="6" id="KW-0732">Signal</keyword>
<dbReference type="InterPro" id="IPR051395">
    <property type="entry name" value="Cytochrome_c_Peroxidase/MauG"/>
</dbReference>
<reference evidence="8 9" key="1">
    <citation type="submission" date="2019-10" db="EMBL/GenBank/DDBJ databases">
        <title>A soil myxobacterium in the family Polyangiaceae.</title>
        <authorList>
            <person name="Li Y."/>
            <person name="Wang J."/>
        </authorList>
    </citation>
    <scope>NUCLEOTIDE SEQUENCE [LARGE SCALE GENOMIC DNA]</scope>
    <source>
        <strain evidence="8 9">DSM 14734</strain>
    </source>
</reference>
<sequence>MRTTASTFLLAGLTTLVALAACKSGEESTSSSAPPPPPTASAAPSAFPAPAPVIVREGGALVRSPSEPALYLADEDQQVVRRIALPADARNPPVAVHMPGPPAAVLATGDRVLVTVRGIRKSDDLASPYEGPGLLLVMRPDPAAGLVELGRVELPADAWGLAITPDASTALVTSPWAHAVSAVDLGTLKKRWTLDVPREPRAVVALPDGKTAYVTHLVRAALTRIDALDGEARAKDVPFPGAPLRTPADPLRREAATLAYSAVLSPDGARLFVPRHALGAMGESAWNGQNTVDILSVVEERPLAERAPRWFVMQAKSFQKTISEFGFEHDDPHLTGPAPSQIGEVFVQPRAVVYRKKTRTLLVASEGTDHLVELDALSLDPSLGALRKYDLGATRSDDEKDKPGDTRCGAPTGIALSEDEATAFVFCRSSHDLAIVRLDAYDKRAPYEPAPPAIFSLGPDFLPEQAALGRRLYYNARDWLVSNAFACAGCHPEGRDDGHVWHEDIRESFDEKGKYEPGAIHAFEDKQAFEGFMKGVPRQTPMLAGRVAAHGPYGWKGESPNLKHRVIIGFGIHRWLGGGPLSHSADKTIPRAEAILAFARRGLVPPPRHNREKTAEEERGEVLFNDPNVGCATCHLPRTEYTNRALVGLGPWAFDKARFDAEPEGDWKFKTPSLLFLAGSAPYYHDGSAATLEELVERNGKRMGHTDHLSKEDRAALVAFLKTL</sequence>
<comment type="caution">
    <text evidence="8">The sequence shown here is derived from an EMBL/GenBank/DDBJ whole genome shotgun (WGS) entry which is preliminary data.</text>
</comment>
<evidence type="ECO:0000259" key="7">
    <source>
        <dbReference type="PROSITE" id="PS51007"/>
    </source>
</evidence>
<proteinExistence type="predicted"/>
<name>A0A6N7PK45_9BACT</name>
<keyword evidence="2 4" id="KW-0479">Metal-binding</keyword>
<dbReference type="OrthoDB" id="5342087at2"/>
<dbReference type="PROSITE" id="PS51007">
    <property type="entry name" value="CYTC"/>
    <property type="match status" value="1"/>
</dbReference>
<gene>
    <name evidence="8" type="ORF">GF068_10795</name>
</gene>
<evidence type="ECO:0000313" key="8">
    <source>
        <dbReference type="EMBL" id="MRG92413.1"/>
    </source>
</evidence>
<dbReference type="GO" id="GO:0004130">
    <property type="term" value="F:cytochrome-c peroxidase activity"/>
    <property type="evidence" value="ECO:0007669"/>
    <property type="project" value="TreeGrafter"/>
</dbReference>
<keyword evidence="3 4" id="KW-0408">Iron</keyword>
<evidence type="ECO:0000256" key="5">
    <source>
        <dbReference type="SAM" id="MobiDB-lite"/>
    </source>
</evidence>
<dbReference type="InterPro" id="IPR036909">
    <property type="entry name" value="Cyt_c-like_dom_sf"/>
</dbReference>
<feature type="chain" id="PRO_5027114744" description="Cytochrome c domain-containing protein" evidence="6">
    <location>
        <begin position="21"/>
        <end position="724"/>
    </location>
</feature>
<feature type="domain" description="Cytochrome c" evidence="7">
    <location>
        <begin position="615"/>
        <end position="724"/>
    </location>
</feature>
<evidence type="ECO:0000256" key="4">
    <source>
        <dbReference type="PROSITE-ProRule" id="PRU00433"/>
    </source>
</evidence>
<keyword evidence="1 4" id="KW-0349">Heme</keyword>
<evidence type="ECO:0000256" key="1">
    <source>
        <dbReference type="ARBA" id="ARBA00022617"/>
    </source>
</evidence>
<protein>
    <recommendedName>
        <fullName evidence="7">Cytochrome c domain-containing protein</fullName>
    </recommendedName>
</protein>
<organism evidence="8 9">
    <name type="scientific">Polyangium spumosum</name>
    <dbReference type="NCBI Taxonomy" id="889282"/>
    <lineage>
        <taxon>Bacteria</taxon>
        <taxon>Pseudomonadati</taxon>
        <taxon>Myxococcota</taxon>
        <taxon>Polyangia</taxon>
        <taxon>Polyangiales</taxon>
        <taxon>Polyangiaceae</taxon>
        <taxon>Polyangium</taxon>
    </lineage>
</organism>
<evidence type="ECO:0000256" key="2">
    <source>
        <dbReference type="ARBA" id="ARBA00022723"/>
    </source>
</evidence>
<dbReference type="GO" id="GO:0020037">
    <property type="term" value="F:heme binding"/>
    <property type="evidence" value="ECO:0007669"/>
    <property type="project" value="InterPro"/>
</dbReference>
<dbReference type="PANTHER" id="PTHR30600:SF9">
    <property type="entry name" value="BLR7738 PROTEIN"/>
    <property type="match status" value="1"/>
</dbReference>
<dbReference type="PROSITE" id="PS51257">
    <property type="entry name" value="PROKAR_LIPOPROTEIN"/>
    <property type="match status" value="1"/>
</dbReference>
<dbReference type="RefSeq" id="WP_153819298.1">
    <property type="nucleotide sequence ID" value="NZ_WJIE01000003.1"/>
</dbReference>
<dbReference type="AlphaFoldDB" id="A0A6N7PK45"/>
<feature type="signal peptide" evidence="6">
    <location>
        <begin position="1"/>
        <end position="20"/>
    </location>
</feature>
<accession>A0A6N7PK45</accession>
<dbReference type="EMBL" id="WJIE01000003">
    <property type="protein sequence ID" value="MRG92413.1"/>
    <property type="molecule type" value="Genomic_DNA"/>
</dbReference>
<evidence type="ECO:0000256" key="3">
    <source>
        <dbReference type="ARBA" id="ARBA00023004"/>
    </source>
</evidence>
<dbReference type="Proteomes" id="UP000440224">
    <property type="component" value="Unassembled WGS sequence"/>
</dbReference>
<dbReference type="GO" id="GO:0046872">
    <property type="term" value="F:metal ion binding"/>
    <property type="evidence" value="ECO:0007669"/>
    <property type="project" value="UniProtKB-KW"/>
</dbReference>
<dbReference type="SUPFAM" id="SSF75011">
    <property type="entry name" value="3-carboxy-cis,cis-mucoante lactonizing enzyme"/>
    <property type="match status" value="1"/>
</dbReference>
<dbReference type="PANTHER" id="PTHR30600">
    <property type="entry name" value="CYTOCHROME C PEROXIDASE-RELATED"/>
    <property type="match status" value="1"/>
</dbReference>
<dbReference type="Gene3D" id="2.130.10.10">
    <property type="entry name" value="YVTN repeat-like/Quinoprotein amine dehydrogenase"/>
    <property type="match status" value="1"/>
</dbReference>
<dbReference type="Gene3D" id="1.10.760.10">
    <property type="entry name" value="Cytochrome c-like domain"/>
    <property type="match status" value="2"/>
</dbReference>
<dbReference type="InterPro" id="IPR009056">
    <property type="entry name" value="Cyt_c-like_dom"/>
</dbReference>
<dbReference type="GO" id="GO:0009055">
    <property type="term" value="F:electron transfer activity"/>
    <property type="evidence" value="ECO:0007669"/>
    <property type="project" value="InterPro"/>
</dbReference>
<dbReference type="SUPFAM" id="SSF46626">
    <property type="entry name" value="Cytochrome c"/>
    <property type="match status" value="2"/>
</dbReference>
<keyword evidence="9" id="KW-1185">Reference proteome</keyword>
<evidence type="ECO:0000256" key="6">
    <source>
        <dbReference type="SAM" id="SignalP"/>
    </source>
</evidence>
<evidence type="ECO:0000313" key="9">
    <source>
        <dbReference type="Proteomes" id="UP000440224"/>
    </source>
</evidence>